<feature type="domain" description="NodB homology" evidence="1">
    <location>
        <begin position="46"/>
        <end position="151"/>
    </location>
</feature>
<accession>A0AAE0M4H9</accession>
<comment type="caution">
    <text evidence="2">The sequence shown here is derived from an EMBL/GenBank/DDBJ whole genome shotgun (WGS) entry which is preliminary data.</text>
</comment>
<reference evidence="2" key="2">
    <citation type="submission" date="2023-06" db="EMBL/GenBank/DDBJ databases">
        <authorList>
            <consortium name="Lawrence Berkeley National Laboratory"/>
            <person name="Haridas S."/>
            <person name="Hensen N."/>
            <person name="Bonometti L."/>
            <person name="Westerberg I."/>
            <person name="Brannstrom I.O."/>
            <person name="Guillou S."/>
            <person name="Cros-Aarteil S."/>
            <person name="Calhoun S."/>
            <person name="Kuo A."/>
            <person name="Mondo S."/>
            <person name="Pangilinan J."/>
            <person name="Riley R."/>
            <person name="Labutti K."/>
            <person name="Andreopoulos B."/>
            <person name="Lipzen A."/>
            <person name="Chen C."/>
            <person name="Yanf M."/>
            <person name="Daum C."/>
            <person name="Ng V."/>
            <person name="Clum A."/>
            <person name="Steindorff A."/>
            <person name="Ohm R."/>
            <person name="Martin F."/>
            <person name="Silar P."/>
            <person name="Natvig D."/>
            <person name="Lalanne C."/>
            <person name="Gautier V."/>
            <person name="Ament-Velasquez S.L."/>
            <person name="Kruys A."/>
            <person name="Hutchinson M.I."/>
            <person name="Powell A.J."/>
            <person name="Barry K."/>
            <person name="Miller A.N."/>
            <person name="Grigoriev I.V."/>
            <person name="Debuchy R."/>
            <person name="Gladieux P."/>
            <person name="Thoren M.H."/>
            <person name="Johannesson H."/>
        </authorList>
    </citation>
    <scope>NUCLEOTIDE SEQUENCE</scope>
    <source>
        <strain evidence="2">SMH4131-1</strain>
    </source>
</reference>
<protein>
    <recommendedName>
        <fullName evidence="1">NodB homology domain-containing protein</fullName>
    </recommendedName>
</protein>
<dbReference type="PANTHER" id="PTHR47561:SF1">
    <property type="entry name" value="POLYSACCHARIDE DEACETYLASE FAMILY PROTEIN (AFU_ORTHOLOGUE AFUA_6G05030)"/>
    <property type="match status" value="1"/>
</dbReference>
<evidence type="ECO:0000313" key="3">
    <source>
        <dbReference type="Proteomes" id="UP001286456"/>
    </source>
</evidence>
<keyword evidence="3" id="KW-1185">Reference proteome</keyword>
<dbReference type="AlphaFoldDB" id="A0AAE0M4H9"/>
<dbReference type="PANTHER" id="PTHR47561">
    <property type="entry name" value="POLYSACCHARIDE DEACETYLASE FAMILY PROTEIN (AFU_ORTHOLOGUE AFUA_6G05030)"/>
    <property type="match status" value="1"/>
</dbReference>
<dbReference type="InterPro" id="IPR011330">
    <property type="entry name" value="Glyco_hydro/deAcase_b/a-brl"/>
</dbReference>
<reference evidence="2" key="1">
    <citation type="journal article" date="2023" name="Mol. Phylogenet. Evol.">
        <title>Genome-scale phylogeny and comparative genomics of the fungal order Sordariales.</title>
        <authorList>
            <person name="Hensen N."/>
            <person name="Bonometti L."/>
            <person name="Westerberg I."/>
            <person name="Brannstrom I.O."/>
            <person name="Guillou S."/>
            <person name="Cros-Aarteil S."/>
            <person name="Calhoun S."/>
            <person name="Haridas S."/>
            <person name="Kuo A."/>
            <person name="Mondo S."/>
            <person name="Pangilinan J."/>
            <person name="Riley R."/>
            <person name="LaButti K."/>
            <person name="Andreopoulos B."/>
            <person name="Lipzen A."/>
            <person name="Chen C."/>
            <person name="Yan M."/>
            <person name="Daum C."/>
            <person name="Ng V."/>
            <person name="Clum A."/>
            <person name="Steindorff A."/>
            <person name="Ohm R.A."/>
            <person name="Martin F."/>
            <person name="Silar P."/>
            <person name="Natvig D.O."/>
            <person name="Lalanne C."/>
            <person name="Gautier V."/>
            <person name="Ament-Velasquez S.L."/>
            <person name="Kruys A."/>
            <person name="Hutchinson M.I."/>
            <person name="Powell A.J."/>
            <person name="Barry K."/>
            <person name="Miller A.N."/>
            <person name="Grigoriev I.V."/>
            <person name="Debuchy R."/>
            <person name="Gladieux P."/>
            <person name="Hiltunen Thoren M."/>
            <person name="Johannesson H."/>
        </authorList>
    </citation>
    <scope>NUCLEOTIDE SEQUENCE</scope>
    <source>
        <strain evidence="2">SMH4131-1</strain>
    </source>
</reference>
<dbReference type="GO" id="GO:0005975">
    <property type="term" value="P:carbohydrate metabolic process"/>
    <property type="evidence" value="ECO:0007669"/>
    <property type="project" value="InterPro"/>
</dbReference>
<evidence type="ECO:0000313" key="2">
    <source>
        <dbReference type="EMBL" id="KAK3317599.1"/>
    </source>
</evidence>
<dbReference type="CDD" id="cd10942">
    <property type="entry name" value="CE4_u11"/>
    <property type="match status" value="1"/>
</dbReference>
<dbReference type="InterPro" id="IPR002509">
    <property type="entry name" value="NODB_dom"/>
</dbReference>
<proteinExistence type="predicted"/>
<sequence length="277" mass="31102">MNNISSPWPGSAKAAISFTMDNLGEAQDVNKGTWRDPIGTHYSITNQLPRMLDLLDKHGIKATYFAESWSLGVYPDVVSDMSTHRGHEIAWHGYQHEAWSSLSPAAEAINFDQSFEKAASAGIQYSGFRPPGGKVNDGTYKMLREHGVRYISPLGDLGIGPEGIVVLPFEWRAVDAFYYMDKFSGIRESHGERAEVLSPTVFRDFLMAKIDEMIKTRGYMSILFHPFLQTSEEKFTIMEEVLARISGDPDIWCAPCDQVAQWVTDHSDRFPRSGPES</sequence>
<dbReference type="Gene3D" id="3.20.20.370">
    <property type="entry name" value="Glycoside hydrolase/deacetylase"/>
    <property type="match status" value="1"/>
</dbReference>
<gene>
    <name evidence="2" type="ORF">B0T19DRAFT_294613</name>
</gene>
<dbReference type="GO" id="GO:0016810">
    <property type="term" value="F:hydrolase activity, acting on carbon-nitrogen (but not peptide) bonds"/>
    <property type="evidence" value="ECO:0007669"/>
    <property type="project" value="InterPro"/>
</dbReference>
<name>A0AAE0M4H9_9PEZI</name>
<organism evidence="2 3">
    <name type="scientific">Cercophora scortea</name>
    <dbReference type="NCBI Taxonomy" id="314031"/>
    <lineage>
        <taxon>Eukaryota</taxon>
        <taxon>Fungi</taxon>
        <taxon>Dikarya</taxon>
        <taxon>Ascomycota</taxon>
        <taxon>Pezizomycotina</taxon>
        <taxon>Sordariomycetes</taxon>
        <taxon>Sordariomycetidae</taxon>
        <taxon>Sordariales</taxon>
        <taxon>Lasiosphaeriaceae</taxon>
        <taxon>Cercophora</taxon>
    </lineage>
</organism>
<dbReference type="EMBL" id="JAUEPO010000007">
    <property type="protein sequence ID" value="KAK3317599.1"/>
    <property type="molecule type" value="Genomic_DNA"/>
</dbReference>
<dbReference type="SUPFAM" id="SSF88713">
    <property type="entry name" value="Glycoside hydrolase/deacetylase"/>
    <property type="match status" value="1"/>
</dbReference>
<evidence type="ECO:0000259" key="1">
    <source>
        <dbReference type="Pfam" id="PF01522"/>
    </source>
</evidence>
<dbReference type="Pfam" id="PF01522">
    <property type="entry name" value="Polysacc_deac_1"/>
    <property type="match status" value="1"/>
</dbReference>
<dbReference type="Proteomes" id="UP001286456">
    <property type="component" value="Unassembled WGS sequence"/>
</dbReference>